<dbReference type="InterPro" id="IPR001753">
    <property type="entry name" value="Enoyl-CoA_hydra/iso"/>
</dbReference>
<dbReference type="SUPFAM" id="SSF50486">
    <property type="entry name" value="FMT C-terminal domain-like"/>
    <property type="match status" value="1"/>
</dbReference>
<evidence type="ECO:0000313" key="4">
    <source>
        <dbReference type="EMBL" id="GAA4256488.1"/>
    </source>
</evidence>
<name>A0ABP8DI92_9ACTN</name>
<dbReference type="InterPro" id="IPR029045">
    <property type="entry name" value="ClpP/crotonase-like_dom_sf"/>
</dbReference>
<dbReference type="InterPro" id="IPR036477">
    <property type="entry name" value="Formyl_transf_N_sf"/>
</dbReference>
<protein>
    <submittedName>
        <fullName evidence="4">Enoyl-CoA hydratase-related protein</fullName>
    </submittedName>
</protein>
<dbReference type="Pfam" id="PF00378">
    <property type="entry name" value="ECH_1"/>
    <property type="match status" value="1"/>
</dbReference>
<feature type="region of interest" description="Disordered" evidence="2">
    <location>
        <begin position="582"/>
        <end position="604"/>
    </location>
</feature>
<dbReference type="EMBL" id="BAABAT010000024">
    <property type="protein sequence ID" value="GAA4256488.1"/>
    <property type="molecule type" value="Genomic_DNA"/>
</dbReference>
<gene>
    <name evidence="4" type="ORF">GCM10022255_069530</name>
</gene>
<proteinExistence type="inferred from homology"/>
<reference evidence="5" key="1">
    <citation type="journal article" date="2019" name="Int. J. Syst. Evol. Microbiol.">
        <title>The Global Catalogue of Microorganisms (GCM) 10K type strain sequencing project: providing services to taxonomists for standard genome sequencing and annotation.</title>
        <authorList>
            <consortium name="The Broad Institute Genomics Platform"/>
            <consortium name="The Broad Institute Genome Sequencing Center for Infectious Disease"/>
            <person name="Wu L."/>
            <person name="Ma J."/>
        </authorList>
    </citation>
    <scope>NUCLEOTIDE SEQUENCE [LARGE SCALE GENOMIC DNA]</scope>
    <source>
        <strain evidence="5">JCM 17441</strain>
    </source>
</reference>
<dbReference type="CDD" id="cd08650">
    <property type="entry name" value="FMT_core_HypX_N"/>
    <property type="match status" value="1"/>
</dbReference>
<comment type="similarity">
    <text evidence="1">Belongs to the enoyl-CoA hydratase/isomerase family.</text>
</comment>
<dbReference type="Pfam" id="PF02911">
    <property type="entry name" value="Formyl_trans_C"/>
    <property type="match status" value="1"/>
</dbReference>
<dbReference type="SUPFAM" id="SSF52096">
    <property type="entry name" value="ClpP/crotonase"/>
    <property type="match status" value="1"/>
</dbReference>
<dbReference type="PROSITE" id="PS00166">
    <property type="entry name" value="ENOYL_COA_HYDRATASE"/>
    <property type="match status" value="1"/>
</dbReference>
<evidence type="ECO:0000313" key="5">
    <source>
        <dbReference type="Proteomes" id="UP001500620"/>
    </source>
</evidence>
<evidence type="ECO:0000256" key="2">
    <source>
        <dbReference type="SAM" id="MobiDB-lite"/>
    </source>
</evidence>
<evidence type="ECO:0000256" key="1">
    <source>
        <dbReference type="RuleBase" id="RU003707"/>
    </source>
</evidence>
<organism evidence="4 5">
    <name type="scientific">Dactylosporangium darangshiense</name>
    <dbReference type="NCBI Taxonomy" id="579108"/>
    <lineage>
        <taxon>Bacteria</taxon>
        <taxon>Bacillati</taxon>
        <taxon>Actinomycetota</taxon>
        <taxon>Actinomycetes</taxon>
        <taxon>Micromonosporales</taxon>
        <taxon>Micromonosporaceae</taxon>
        <taxon>Dactylosporangium</taxon>
    </lineage>
</organism>
<dbReference type="InterPro" id="IPR005793">
    <property type="entry name" value="Formyl_trans_C"/>
</dbReference>
<dbReference type="CDD" id="cd06558">
    <property type="entry name" value="crotonase-like"/>
    <property type="match status" value="1"/>
</dbReference>
<sequence>MAPLGTYRNRRGRETVDGVITPHVKPANSALDDRYLGGHVPGGAQKVLLLVSGFNGLAQRIWCHLRSRGHQVTVEFAIDNQTMIAAAIMAQPDIILCPYLKERVPEAVWSRWPTVVIHPGPVGDRGPSSLDWAISDGVPVWGVTAVQAVEEMDAGPVWADRTFRMPSDTPRKSSLYGGAVADAAIECVDEVLAKAERRGFRPVDLDAAPRRVPGTGLRPLMRQADRAFGWDEPGASILRRIRAADGSPGVRTILDGRVVHVFDAELAGRPVSGRPGTIIGRDDEAVLVATGDQHGLWIGRVQPVGADSTRGIKLPVVQVLRNSVACVPRLRDRARIRYRRHGAHIGELVFEPYNGALDVDRSRRLAGALRKALAQDTRVLILRGGFDAWCNGIDVNAIEAADDPAMAAWASIRAINAVCRLIAQNTGHIIIAGVSGNAGAGGVMLPLGADIVAARNGVVLNPFYADMGLFGSELHTRTLPRRVGEQAARRLLADRLPVDAEQAAAIGLVDAIGPRSERQYIDWLLDLAVEYAHDARWRTAIAAKRAAADAEPRPMTYWETLELAQMAPDMFDDRQQFAQRRSNFVHKVRPQRTPPQLATHRTPR</sequence>
<dbReference type="PROSITE" id="PS50206">
    <property type="entry name" value="RHODANESE_3"/>
    <property type="match status" value="1"/>
</dbReference>
<dbReference type="SUPFAM" id="SSF53328">
    <property type="entry name" value="Formyltransferase"/>
    <property type="match status" value="1"/>
</dbReference>
<dbReference type="PANTHER" id="PTHR43388">
    <property type="entry name" value="HYDROGENASE MATURATION FACTOR HOXX"/>
    <property type="match status" value="1"/>
</dbReference>
<evidence type="ECO:0000259" key="3">
    <source>
        <dbReference type="PROSITE" id="PS50206"/>
    </source>
</evidence>
<dbReference type="InterPro" id="IPR047180">
    <property type="entry name" value="HoxX-like"/>
</dbReference>
<keyword evidence="5" id="KW-1185">Reference proteome</keyword>
<dbReference type="InterPro" id="IPR001763">
    <property type="entry name" value="Rhodanese-like_dom"/>
</dbReference>
<dbReference type="PANTHER" id="PTHR43388:SF1">
    <property type="entry name" value="HYDROGENASE MATURATION FACTOR HOXX"/>
    <property type="match status" value="1"/>
</dbReference>
<dbReference type="InterPro" id="IPR018376">
    <property type="entry name" value="Enoyl-CoA_hyd/isom_CS"/>
</dbReference>
<dbReference type="InterPro" id="IPR011034">
    <property type="entry name" value="Formyl_transferase-like_C_sf"/>
</dbReference>
<comment type="caution">
    <text evidence="4">The sequence shown here is derived from an EMBL/GenBank/DDBJ whole genome shotgun (WGS) entry which is preliminary data.</text>
</comment>
<feature type="domain" description="Rhodanese" evidence="3">
    <location>
        <begin position="361"/>
        <end position="391"/>
    </location>
</feature>
<dbReference type="Gene3D" id="3.40.50.12230">
    <property type="match status" value="1"/>
</dbReference>
<dbReference type="Proteomes" id="UP001500620">
    <property type="component" value="Unassembled WGS sequence"/>
</dbReference>
<accession>A0ABP8DI92</accession>
<dbReference type="Gene3D" id="3.90.226.10">
    <property type="entry name" value="2-enoyl-CoA Hydratase, Chain A, domain 1"/>
    <property type="match status" value="1"/>
</dbReference>